<dbReference type="SMART" id="SM00052">
    <property type="entry name" value="EAL"/>
    <property type="match status" value="1"/>
</dbReference>
<gene>
    <name evidence="2" type="ORF">ACFO1S_24280</name>
</gene>
<dbReference type="Proteomes" id="UP001595755">
    <property type="component" value="Unassembled WGS sequence"/>
</dbReference>
<dbReference type="InterPro" id="IPR035919">
    <property type="entry name" value="EAL_sf"/>
</dbReference>
<dbReference type="InterPro" id="IPR050706">
    <property type="entry name" value="Cyclic-di-GMP_PDE-like"/>
</dbReference>
<sequence length="459" mass="52222">MQDWKLSAIVGLLAAFVAVSLGMGRRYWLNLRRFAAPKTEPGQDPGLHSLKRFKKLLRHKVREGIPFSLTLLYVNGYRPMSSLNEDHSALEMRKQFSRRLTNWAPEDSLLCQLDHRHFLVCIPESAGQRTTSASMWEDMKEQLSAPYRVEGQRYPVTLRTSRVTGQGKRHDIDQLIADARTALQHGGEDDVQNDTEQENQQAVAMLRQQRIQIDLRAALADNQLGLHYQPQYELNSGKLRGFEALLRWNHPELGKVMPLEVIPIAEQLGIVAQLGEWVLLQSCRTLLQVAPSPSRLTISVNISGMQMMDESFPERLQAILRDTGISPERLELEVKEAALSGRIETAEKQLMKLRALGVRLALDDFGACSSSMLYVRKLPFQIIKIDHKAKPATQYEEQSEVWGPMIRFMKKHEYGIIAKGLETYEQLAYLKKCQCDYGQGFLLSHPLSCEELPPLIHSV</sequence>
<dbReference type="PROSITE" id="PS50883">
    <property type="entry name" value="EAL"/>
    <property type="match status" value="1"/>
</dbReference>
<dbReference type="PANTHER" id="PTHR33121">
    <property type="entry name" value="CYCLIC DI-GMP PHOSPHODIESTERASE PDEF"/>
    <property type="match status" value="1"/>
</dbReference>
<organism evidence="2 3">
    <name type="scientific">Cohnella boryungensis</name>
    <dbReference type="NCBI Taxonomy" id="768479"/>
    <lineage>
        <taxon>Bacteria</taxon>
        <taxon>Bacillati</taxon>
        <taxon>Bacillota</taxon>
        <taxon>Bacilli</taxon>
        <taxon>Bacillales</taxon>
        <taxon>Paenibacillaceae</taxon>
        <taxon>Cohnella</taxon>
    </lineage>
</organism>
<keyword evidence="3" id="KW-1185">Reference proteome</keyword>
<protein>
    <submittedName>
        <fullName evidence="2">EAL domain-containing protein</fullName>
    </submittedName>
</protein>
<name>A0ABV8SI45_9BACL</name>
<comment type="caution">
    <text evidence="2">The sequence shown here is derived from an EMBL/GenBank/DDBJ whole genome shotgun (WGS) entry which is preliminary data.</text>
</comment>
<accession>A0ABV8SI45</accession>
<dbReference type="Gene3D" id="3.20.20.450">
    <property type="entry name" value="EAL domain"/>
    <property type="match status" value="1"/>
</dbReference>
<evidence type="ECO:0000313" key="2">
    <source>
        <dbReference type="EMBL" id="MFC4306543.1"/>
    </source>
</evidence>
<dbReference type="InterPro" id="IPR043128">
    <property type="entry name" value="Rev_trsase/Diguanyl_cyclase"/>
</dbReference>
<dbReference type="InterPro" id="IPR001633">
    <property type="entry name" value="EAL_dom"/>
</dbReference>
<dbReference type="PANTHER" id="PTHR33121:SF70">
    <property type="entry name" value="SIGNALING PROTEIN YKOW"/>
    <property type="match status" value="1"/>
</dbReference>
<evidence type="ECO:0000313" key="3">
    <source>
        <dbReference type="Proteomes" id="UP001595755"/>
    </source>
</evidence>
<evidence type="ECO:0000259" key="1">
    <source>
        <dbReference type="PROSITE" id="PS50883"/>
    </source>
</evidence>
<dbReference type="RefSeq" id="WP_204602489.1">
    <property type="nucleotide sequence ID" value="NZ_JBHSED010000065.1"/>
</dbReference>
<reference evidence="3" key="1">
    <citation type="journal article" date="2019" name="Int. J. Syst. Evol. Microbiol.">
        <title>The Global Catalogue of Microorganisms (GCM) 10K type strain sequencing project: providing services to taxonomists for standard genome sequencing and annotation.</title>
        <authorList>
            <consortium name="The Broad Institute Genomics Platform"/>
            <consortium name="The Broad Institute Genome Sequencing Center for Infectious Disease"/>
            <person name="Wu L."/>
            <person name="Ma J."/>
        </authorList>
    </citation>
    <scope>NUCLEOTIDE SEQUENCE [LARGE SCALE GENOMIC DNA]</scope>
    <source>
        <strain evidence="3">CGMCC 4.1641</strain>
    </source>
</reference>
<dbReference type="Pfam" id="PF00563">
    <property type="entry name" value="EAL"/>
    <property type="match status" value="1"/>
</dbReference>
<dbReference type="SUPFAM" id="SSF141868">
    <property type="entry name" value="EAL domain-like"/>
    <property type="match status" value="1"/>
</dbReference>
<dbReference type="EMBL" id="JBHSED010000065">
    <property type="protein sequence ID" value="MFC4306543.1"/>
    <property type="molecule type" value="Genomic_DNA"/>
</dbReference>
<dbReference type="Gene3D" id="3.30.70.270">
    <property type="match status" value="1"/>
</dbReference>
<dbReference type="CDD" id="cd01948">
    <property type="entry name" value="EAL"/>
    <property type="match status" value="1"/>
</dbReference>
<dbReference type="SUPFAM" id="SSF55073">
    <property type="entry name" value="Nucleotide cyclase"/>
    <property type="match status" value="1"/>
</dbReference>
<dbReference type="InterPro" id="IPR029787">
    <property type="entry name" value="Nucleotide_cyclase"/>
</dbReference>
<proteinExistence type="predicted"/>
<feature type="domain" description="EAL" evidence="1">
    <location>
        <begin position="208"/>
        <end position="459"/>
    </location>
</feature>